<dbReference type="SUPFAM" id="SSF81383">
    <property type="entry name" value="F-box domain"/>
    <property type="match status" value="1"/>
</dbReference>
<evidence type="ECO:0000256" key="1">
    <source>
        <dbReference type="SAM" id="MobiDB-lite"/>
    </source>
</evidence>
<reference evidence="3" key="1">
    <citation type="submission" date="2014-12" db="EMBL/GenBank/DDBJ databases">
        <title>Genome Sequence of Valsa Canker Pathogens Uncovers a Specific Adaption of Colonization on Woody Bark.</title>
        <authorList>
            <person name="Yin Z."/>
            <person name="Liu H."/>
            <person name="Gao X."/>
            <person name="Li Z."/>
            <person name="Song N."/>
            <person name="Ke X."/>
            <person name="Dai Q."/>
            <person name="Wu Y."/>
            <person name="Sun Y."/>
            <person name="Xu J.-R."/>
            <person name="Kang Z.K."/>
            <person name="Wang L."/>
            <person name="Huang L."/>
        </authorList>
    </citation>
    <scope>NUCLEOTIDE SEQUENCE [LARGE SCALE GENOMIC DNA]</scope>
    <source>
        <strain evidence="3">03-8</strain>
    </source>
</reference>
<dbReference type="Gene3D" id="3.80.10.10">
    <property type="entry name" value="Ribonuclease Inhibitor"/>
    <property type="match status" value="1"/>
</dbReference>
<dbReference type="InterPro" id="IPR001810">
    <property type="entry name" value="F-box_dom"/>
</dbReference>
<accession>A0A194W748</accession>
<sequence>MVKSRGDHASRGQTLRSTKNTRSSSSWASIPREIRLMILEEISRQKHRGWASCAAVCKEWQVLIEQMNFYRLKLQRSCLQELEYMNIGSRTITLDPTMTITEISSSSRRLPLEGMTQITAGLMGGNSKLPVWEL</sequence>
<feature type="domain" description="F-box" evidence="2">
    <location>
        <begin position="27"/>
        <end position="67"/>
    </location>
</feature>
<dbReference type="OrthoDB" id="3728558at2759"/>
<name>A0A194W748_CYTMA</name>
<keyword evidence="4" id="KW-1185">Reference proteome</keyword>
<dbReference type="InterPro" id="IPR036047">
    <property type="entry name" value="F-box-like_dom_sf"/>
</dbReference>
<dbReference type="InterPro" id="IPR032675">
    <property type="entry name" value="LRR_dom_sf"/>
</dbReference>
<evidence type="ECO:0000313" key="4">
    <source>
        <dbReference type="Proteomes" id="UP000078559"/>
    </source>
</evidence>
<gene>
    <name evidence="3" type="ORF">VM1G_11838</name>
</gene>
<protein>
    <recommendedName>
        <fullName evidence="2">F-box domain-containing protein</fullName>
    </recommendedName>
</protein>
<feature type="region of interest" description="Disordered" evidence="1">
    <location>
        <begin position="1"/>
        <end position="26"/>
    </location>
</feature>
<dbReference type="Proteomes" id="UP000078559">
    <property type="component" value="Chromosome 8"/>
</dbReference>
<dbReference type="Pfam" id="PF12937">
    <property type="entry name" value="F-box-like"/>
    <property type="match status" value="1"/>
</dbReference>
<proteinExistence type="predicted"/>
<dbReference type="AlphaFoldDB" id="A0A194W748"/>
<feature type="compositionally biased region" description="Polar residues" evidence="1">
    <location>
        <begin position="11"/>
        <end position="26"/>
    </location>
</feature>
<feature type="compositionally biased region" description="Basic and acidic residues" evidence="1">
    <location>
        <begin position="1"/>
        <end position="10"/>
    </location>
</feature>
<evidence type="ECO:0000259" key="2">
    <source>
        <dbReference type="Pfam" id="PF12937"/>
    </source>
</evidence>
<dbReference type="EMBL" id="CM003105">
    <property type="protein sequence ID" value="KUI71900.1"/>
    <property type="molecule type" value="Genomic_DNA"/>
</dbReference>
<organism evidence="3 4">
    <name type="scientific">Cytospora mali</name>
    <name type="common">Apple Valsa canker fungus</name>
    <name type="synonym">Valsa mali</name>
    <dbReference type="NCBI Taxonomy" id="578113"/>
    <lineage>
        <taxon>Eukaryota</taxon>
        <taxon>Fungi</taxon>
        <taxon>Dikarya</taxon>
        <taxon>Ascomycota</taxon>
        <taxon>Pezizomycotina</taxon>
        <taxon>Sordariomycetes</taxon>
        <taxon>Sordariomycetidae</taxon>
        <taxon>Diaporthales</taxon>
        <taxon>Cytosporaceae</taxon>
        <taxon>Cytospora</taxon>
    </lineage>
</organism>
<evidence type="ECO:0000313" key="3">
    <source>
        <dbReference type="EMBL" id="KUI71900.1"/>
    </source>
</evidence>